<accession>A0A165B7D0</accession>
<dbReference type="EMBL" id="KV426534">
    <property type="protein sequence ID" value="KZV79987.1"/>
    <property type="molecule type" value="Genomic_DNA"/>
</dbReference>
<sequence>MFTRIATVSLLALAALAKPVDVSARTFGNSISFNGWHGISSLSGFDNFYGVDNFSGSVSEQVFAQQDVVVCHRQDINIIQQQIAVLVENMKRVISEQVCEVETQTILVSQVQSHFSSFSEDVRHVSSRHVGFDHVIASHISNLYDESGSFSGHDLGFSGHDIGSHSSFVLGNNWNQATSPAIVSQAFSDAQSASGFTL</sequence>
<protein>
    <submittedName>
        <fullName evidence="2">Uncharacterized protein</fullName>
    </submittedName>
</protein>
<reference evidence="2 3" key="1">
    <citation type="journal article" date="2016" name="Mol. Biol. Evol.">
        <title>Comparative Genomics of Early-Diverging Mushroom-Forming Fungi Provides Insights into the Origins of Lignocellulose Decay Capabilities.</title>
        <authorList>
            <person name="Nagy L.G."/>
            <person name="Riley R."/>
            <person name="Tritt A."/>
            <person name="Adam C."/>
            <person name="Daum C."/>
            <person name="Floudas D."/>
            <person name="Sun H."/>
            <person name="Yadav J.S."/>
            <person name="Pangilinan J."/>
            <person name="Larsson K.H."/>
            <person name="Matsuura K."/>
            <person name="Barry K."/>
            <person name="Labutti K."/>
            <person name="Kuo R."/>
            <person name="Ohm R.A."/>
            <person name="Bhattacharya S.S."/>
            <person name="Shirouzu T."/>
            <person name="Yoshinaga Y."/>
            <person name="Martin F.M."/>
            <person name="Grigoriev I.V."/>
            <person name="Hibbett D.S."/>
        </authorList>
    </citation>
    <scope>NUCLEOTIDE SEQUENCE [LARGE SCALE GENOMIC DNA]</scope>
    <source>
        <strain evidence="2 3">HHB12029</strain>
    </source>
</reference>
<dbReference type="InParanoid" id="A0A165B7D0"/>
<dbReference type="OrthoDB" id="3236720at2759"/>
<gene>
    <name evidence="2" type="ORF">EXIGLDRAFT_845975</name>
</gene>
<evidence type="ECO:0000313" key="2">
    <source>
        <dbReference type="EMBL" id="KZV79987.1"/>
    </source>
</evidence>
<evidence type="ECO:0000313" key="3">
    <source>
        <dbReference type="Proteomes" id="UP000077266"/>
    </source>
</evidence>
<proteinExistence type="predicted"/>
<name>A0A165B7D0_EXIGL</name>
<dbReference type="Proteomes" id="UP000077266">
    <property type="component" value="Unassembled WGS sequence"/>
</dbReference>
<evidence type="ECO:0000256" key="1">
    <source>
        <dbReference type="SAM" id="SignalP"/>
    </source>
</evidence>
<keyword evidence="3" id="KW-1185">Reference proteome</keyword>
<organism evidence="2 3">
    <name type="scientific">Exidia glandulosa HHB12029</name>
    <dbReference type="NCBI Taxonomy" id="1314781"/>
    <lineage>
        <taxon>Eukaryota</taxon>
        <taxon>Fungi</taxon>
        <taxon>Dikarya</taxon>
        <taxon>Basidiomycota</taxon>
        <taxon>Agaricomycotina</taxon>
        <taxon>Agaricomycetes</taxon>
        <taxon>Auriculariales</taxon>
        <taxon>Exidiaceae</taxon>
        <taxon>Exidia</taxon>
    </lineage>
</organism>
<feature type="signal peptide" evidence="1">
    <location>
        <begin position="1"/>
        <end position="17"/>
    </location>
</feature>
<keyword evidence="1" id="KW-0732">Signal</keyword>
<feature type="chain" id="PRO_5007855507" evidence="1">
    <location>
        <begin position="18"/>
        <end position="198"/>
    </location>
</feature>
<dbReference type="AlphaFoldDB" id="A0A165B7D0"/>